<accession>A0A6H5HBH7</accession>
<reference evidence="1 2" key="1">
    <citation type="submission" date="2020-02" db="EMBL/GenBank/DDBJ databases">
        <authorList>
            <person name="Ferguson B K."/>
        </authorList>
    </citation>
    <scope>NUCLEOTIDE SEQUENCE [LARGE SCALE GENOMIC DNA]</scope>
</reference>
<dbReference type="AlphaFoldDB" id="A0A6H5HBH7"/>
<sequence length="64" mass="7279">MVRYGGPVDILGQTKFGTRFLTKISKIYENSFPKEKRLTAKHAPFSLNCVAWKCISENSIISRT</sequence>
<proteinExistence type="predicted"/>
<evidence type="ECO:0000313" key="1">
    <source>
        <dbReference type="EMBL" id="CAB0014094.1"/>
    </source>
</evidence>
<keyword evidence="2" id="KW-1185">Reference proteome</keyword>
<name>A0A6H5HBH7_9HEMI</name>
<gene>
    <name evidence="1" type="ORF">NTEN_LOCUS18599</name>
</gene>
<protein>
    <submittedName>
        <fullName evidence="1">Uncharacterized protein</fullName>
    </submittedName>
</protein>
<evidence type="ECO:0000313" key="2">
    <source>
        <dbReference type="Proteomes" id="UP000479000"/>
    </source>
</evidence>
<organism evidence="1 2">
    <name type="scientific">Nesidiocoris tenuis</name>
    <dbReference type="NCBI Taxonomy" id="355587"/>
    <lineage>
        <taxon>Eukaryota</taxon>
        <taxon>Metazoa</taxon>
        <taxon>Ecdysozoa</taxon>
        <taxon>Arthropoda</taxon>
        <taxon>Hexapoda</taxon>
        <taxon>Insecta</taxon>
        <taxon>Pterygota</taxon>
        <taxon>Neoptera</taxon>
        <taxon>Paraneoptera</taxon>
        <taxon>Hemiptera</taxon>
        <taxon>Heteroptera</taxon>
        <taxon>Panheteroptera</taxon>
        <taxon>Cimicomorpha</taxon>
        <taxon>Miridae</taxon>
        <taxon>Dicyphina</taxon>
        <taxon>Nesidiocoris</taxon>
    </lineage>
</organism>
<dbReference type="Proteomes" id="UP000479000">
    <property type="component" value="Unassembled WGS sequence"/>
</dbReference>
<dbReference type="EMBL" id="CADCXU010027213">
    <property type="protein sequence ID" value="CAB0014094.1"/>
    <property type="molecule type" value="Genomic_DNA"/>
</dbReference>
<feature type="non-terminal residue" evidence="1">
    <location>
        <position position="64"/>
    </location>
</feature>